<organism evidence="1 2">
    <name type="scientific">Flavobacterium algoritolerans</name>
    <dbReference type="NCBI Taxonomy" id="3041254"/>
    <lineage>
        <taxon>Bacteria</taxon>
        <taxon>Pseudomonadati</taxon>
        <taxon>Bacteroidota</taxon>
        <taxon>Flavobacteriia</taxon>
        <taxon>Flavobacteriales</taxon>
        <taxon>Flavobacteriaceae</taxon>
        <taxon>Flavobacterium</taxon>
    </lineage>
</organism>
<gene>
    <name evidence="1" type="ORF">QLS65_05720</name>
</gene>
<sequence length="74" mass="8613">MSKLLNTEIIVLKHKIVPSKYEGSRLDLQIQVNDALMVTWTSSEFLIQMIKDIPSDGFPFKTVIKEINEHYEFT</sequence>
<evidence type="ECO:0008006" key="3">
    <source>
        <dbReference type="Google" id="ProtNLM"/>
    </source>
</evidence>
<dbReference type="EMBL" id="JASCRZ010000002">
    <property type="protein sequence ID" value="MDI5894380.1"/>
    <property type="molecule type" value="Genomic_DNA"/>
</dbReference>
<dbReference type="Proteomes" id="UP001243403">
    <property type="component" value="Unassembled WGS sequence"/>
</dbReference>
<name>A0ABT6V9A7_9FLAO</name>
<evidence type="ECO:0000313" key="1">
    <source>
        <dbReference type="EMBL" id="MDI5894380.1"/>
    </source>
</evidence>
<protein>
    <recommendedName>
        <fullName evidence="3">KTSC domain-containing protein</fullName>
    </recommendedName>
</protein>
<evidence type="ECO:0000313" key="2">
    <source>
        <dbReference type="Proteomes" id="UP001243403"/>
    </source>
</evidence>
<keyword evidence="2" id="KW-1185">Reference proteome</keyword>
<dbReference type="RefSeq" id="WP_282715854.1">
    <property type="nucleotide sequence ID" value="NZ_JASCRZ010000002.1"/>
</dbReference>
<reference evidence="1 2" key="1">
    <citation type="submission" date="2023-04" db="EMBL/GenBank/DDBJ databases">
        <title>Two novel species of Flavobacterium.</title>
        <authorList>
            <person name="Liu Q."/>
            <person name="Xin Y.-H."/>
        </authorList>
    </citation>
    <scope>NUCLEOTIDE SEQUENCE [LARGE SCALE GENOMIC DNA]</scope>
    <source>
        <strain evidence="1 2">LB1P51</strain>
    </source>
</reference>
<proteinExistence type="predicted"/>
<comment type="caution">
    <text evidence="1">The sequence shown here is derived from an EMBL/GenBank/DDBJ whole genome shotgun (WGS) entry which is preliminary data.</text>
</comment>
<accession>A0ABT6V9A7</accession>